<dbReference type="Proteomes" id="UP000790787">
    <property type="component" value="Chromosome 17"/>
</dbReference>
<dbReference type="OMA" id="TQMGLYD"/>
<dbReference type="PANTHER" id="PTHR33710:SF81">
    <property type="entry name" value="ENDONUCLEASE_EXONUCLEASE_PHOSPHATASE DOMAIN-CONTAINING PROTEIN"/>
    <property type="match status" value="1"/>
</dbReference>
<proteinExistence type="predicted"/>
<keyword evidence="1" id="KW-1185">Reference proteome</keyword>
<dbReference type="RefSeq" id="XP_016433077.1">
    <property type="nucleotide sequence ID" value="XM_016577591.1"/>
</dbReference>
<evidence type="ECO:0000313" key="1">
    <source>
        <dbReference type="Proteomes" id="UP000790787"/>
    </source>
</evidence>
<name>A0A1S3WZL3_TOBAC</name>
<dbReference type="PaxDb" id="4097-A0A1S3WZL3"/>
<dbReference type="SUPFAM" id="SSF56219">
    <property type="entry name" value="DNase I-like"/>
    <property type="match status" value="1"/>
</dbReference>
<reference evidence="2" key="2">
    <citation type="submission" date="2025-08" db="UniProtKB">
        <authorList>
            <consortium name="RefSeq"/>
        </authorList>
    </citation>
    <scope>IDENTIFICATION</scope>
</reference>
<gene>
    <name evidence="2" type="primary">LOC107759612</name>
</gene>
<dbReference type="OrthoDB" id="1259237at2759"/>
<reference evidence="1" key="1">
    <citation type="journal article" date="2014" name="Nat. Commun.">
        <title>The tobacco genome sequence and its comparison with those of tomato and potato.</title>
        <authorList>
            <person name="Sierro N."/>
            <person name="Battey J.N."/>
            <person name="Ouadi S."/>
            <person name="Bakaher N."/>
            <person name="Bovet L."/>
            <person name="Willig A."/>
            <person name="Goepfert S."/>
            <person name="Peitsch M.C."/>
            <person name="Ivanov N.V."/>
        </authorList>
    </citation>
    <scope>NUCLEOTIDE SEQUENCE [LARGE SCALE GENOMIC DNA]</scope>
</reference>
<dbReference type="GeneID" id="107759612"/>
<organism evidence="1 2">
    <name type="scientific">Nicotiana tabacum</name>
    <name type="common">Common tobacco</name>
    <dbReference type="NCBI Taxonomy" id="4097"/>
    <lineage>
        <taxon>Eukaryota</taxon>
        <taxon>Viridiplantae</taxon>
        <taxon>Streptophyta</taxon>
        <taxon>Embryophyta</taxon>
        <taxon>Tracheophyta</taxon>
        <taxon>Spermatophyta</taxon>
        <taxon>Magnoliopsida</taxon>
        <taxon>eudicotyledons</taxon>
        <taxon>Gunneridae</taxon>
        <taxon>Pentapetalae</taxon>
        <taxon>asterids</taxon>
        <taxon>lamiids</taxon>
        <taxon>Solanales</taxon>
        <taxon>Solanaceae</taxon>
        <taxon>Nicotianoideae</taxon>
        <taxon>Nicotianeae</taxon>
        <taxon>Nicotiana</taxon>
    </lineage>
</organism>
<dbReference type="PANTHER" id="PTHR33710">
    <property type="entry name" value="BNAC02G09200D PROTEIN"/>
    <property type="match status" value="1"/>
</dbReference>
<evidence type="ECO:0000313" key="2">
    <source>
        <dbReference type="RefSeq" id="XP_016433077.1"/>
    </source>
</evidence>
<dbReference type="KEGG" id="nta:107759612"/>
<dbReference type="AlphaFoldDB" id="A0A1S3WZL3"/>
<sequence length="266" mass="31922">MVYAYNDMALRRNLWKEIMDIYNHTRGPWAVKGDFNSVLHKEDRVGSPVTVAEIRDSRQCYDVCYFQELKSAGAYYTWNNKQSGVDRVLRKIDRILVNMGWLSQLPTSMVNYMTEGLFDHSPAMINWENENQRINRPFKYFNIWSMDPEFKNKVGDRWIIKIRGTKMYQLVGKLNRLKRVLKHLNINKFSDIKLKVEQVKEELEECQKQIQQNPINYNLIDKEKELANKYSRLKKASDQFLRQKSKVKWLKQGDQNNRYFHMYMKA</sequence>
<protein>
    <submittedName>
        <fullName evidence="2">Uncharacterized protein</fullName>
    </submittedName>
</protein>
<accession>A0A1S3WZL3</accession>
<dbReference type="InterPro" id="IPR036691">
    <property type="entry name" value="Endo/exonu/phosph_ase_sf"/>
</dbReference>
<dbReference type="Gene3D" id="3.60.10.10">
    <property type="entry name" value="Endonuclease/exonuclease/phosphatase"/>
    <property type="match status" value="1"/>
</dbReference>